<name>A0A367LHV6_9HYPO</name>
<sequence>MPVRRFNLLFSSVHRSFFRRTALIFLFFFLFSPRRSLWSDKPSVGASYRVHAYLDLDTSRLKAQVSFSLLKGDG</sequence>
<organism evidence="1 2">
    <name type="scientific">Ophiocordyceps polyrhachis-furcata BCC 54312</name>
    <dbReference type="NCBI Taxonomy" id="1330021"/>
    <lineage>
        <taxon>Eukaryota</taxon>
        <taxon>Fungi</taxon>
        <taxon>Dikarya</taxon>
        <taxon>Ascomycota</taxon>
        <taxon>Pezizomycotina</taxon>
        <taxon>Sordariomycetes</taxon>
        <taxon>Hypocreomycetidae</taxon>
        <taxon>Hypocreales</taxon>
        <taxon>Ophiocordycipitaceae</taxon>
        <taxon>Ophiocordyceps</taxon>
    </lineage>
</organism>
<dbReference type="EMBL" id="LKCN02000005">
    <property type="protein sequence ID" value="RCI13832.1"/>
    <property type="molecule type" value="Genomic_DNA"/>
</dbReference>
<dbReference type="AlphaFoldDB" id="A0A367LHV6"/>
<gene>
    <name evidence="1" type="ORF">L249_8246</name>
</gene>
<evidence type="ECO:0000313" key="1">
    <source>
        <dbReference type="EMBL" id="RCI13832.1"/>
    </source>
</evidence>
<dbReference type="Proteomes" id="UP000253664">
    <property type="component" value="Unassembled WGS sequence"/>
</dbReference>
<accession>A0A367LHV6</accession>
<protein>
    <submittedName>
        <fullName evidence="1">Uncharacterized protein</fullName>
    </submittedName>
</protein>
<keyword evidence="2" id="KW-1185">Reference proteome</keyword>
<comment type="caution">
    <text evidence="1">The sequence shown here is derived from an EMBL/GenBank/DDBJ whole genome shotgun (WGS) entry which is preliminary data.</text>
</comment>
<proteinExistence type="predicted"/>
<evidence type="ECO:0000313" key="2">
    <source>
        <dbReference type="Proteomes" id="UP000253664"/>
    </source>
</evidence>
<reference evidence="1 2" key="1">
    <citation type="journal article" date="2015" name="BMC Genomics">
        <title>Insights from the genome of Ophiocordyceps polyrhachis-furcata to pathogenicity and host specificity in insect fungi.</title>
        <authorList>
            <person name="Wichadakul D."/>
            <person name="Kobmoo N."/>
            <person name="Ingsriswang S."/>
            <person name="Tangphatsornruang S."/>
            <person name="Chantasingh D."/>
            <person name="Luangsa-ard J.J."/>
            <person name="Eurwilaichitr L."/>
        </authorList>
    </citation>
    <scope>NUCLEOTIDE SEQUENCE [LARGE SCALE GENOMIC DNA]</scope>
    <source>
        <strain evidence="1 2">BCC 54312</strain>
    </source>
</reference>